<dbReference type="AlphaFoldDB" id="A0A7X2ISV0"/>
<dbReference type="EMBL" id="WKJJ01000020">
    <property type="protein sequence ID" value="MRV75373.1"/>
    <property type="molecule type" value="Genomic_DNA"/>
</dbReference>
<name>A0A7X2ISV0_9BURK</name>
<proteinExistence type="predicted"/>
<gene>
    <name evidence="2" type="ORF">GJ700_27010</name>
</gene>
<sequence length="74" mass="8267">MQQRYLTVHQARLREPTAFEDLLGDAIERAFASGIDTLPALVAYLNRTGPNFPGQGEWTEQNYQATIARLAAEC</sequence>
<feature type="domain" description="Recombinase-like" evidence="1">
    <location>
        <begin position="1"/>
        <end position="72"/>
    </location>
</feature>
<evidence type="ECO:0000313" key="2">
    <source>
        <dbReference type="EMBL" id="MRV75373.1"/>
    </source>
</evidence>
<dbReference type="InterPro" id="IPR046789">
    <property type="entry name" value="HTH_62"/>
</dbReference>
<evidence type="ECO:0000313" key="3">
    <source>
        <dbReference type="Proteomes" id="UP000446768"/>
    </source>
</evidence>
<reference evidence="2 3" key="1">
    <citation type="submission" date="2019-11" db="EMBL/GenBank/DDBJ databases">
        <title>Novel species isolated from a subtropical stream in China.</title>
        <authorList>
            <person name="Lu H."/>
        </authorList>
    </citation>
    <scope>NUCLEOTIDE SEQUENCE [LARGE SCALE GENOMIC DNA]</scope>
    <source>
        <strain evidence="2 3">FT92W</strain>
    </source>
</reference>
<evidence type="ECO:0000259" key="1">
    <source>
        <dbReference type="Pfam" id="PF20552"/>
    </source>
</evidence>
<comment type="caution">
    <text evidence="2">The sequence shown here is derived from an EMBL/GenBank/DDBJ whole genome shotgun (WGS) entry which is preliminary data.</text>
</comment>
<dbReference type="Pfam" id="PF20552">
    <property type="entry name" value="HTH_62"/>
    <property type="match status" value="1"/>
</dbReference>
<dbReference type="Proteomes" id="UP000446768">
    <property type="component" value="Unassembled WGS sequence"/>
</dbReference>
<accession>A0A7X2ISV0</accession>
<dbReference type="RefSeq" id="WP_154379863.1">
    <property type="nucleotide sequence ID" value="NZ_WKJJ01000020.1"/>
</dbReference>
<organism evidence="2 3">
    <name type="scientific">Pseudoduganella rivuli</name>
    <dbReference type="NCBI Taxonomy" id="2666085"/>
    <lineage>
        <taxon>Bacteria</taxon>
        <taxon>Pseudomonadati</taxon>
        <taxon>Pseudomonadota</taxon>
        <taxon>Betaproteobacteria</taxon>
        <taxon>Burkholderiales</taxon>
        <taxon>Oxalobacteraceae</taxon>
        <taxon>Telluria group</taxon>
        <taxon>Pseudoduganella</taxon>
    </lineage>
</organism>
<keyword evidence="3" id="KW-1185">Reference proteome</keyword>
<protein>
    <recommendedName>
        <fullName evidence="1">Recombinase-like domain-containing protein</fullName>
    </recommendedName>
</protein>